<gene>
    <name evidence="1" type="ORF">RCL2_002921000</name>
</gene>
<protein>
    <submittedName>
        <fullName evidence="1">Uncharacterized protein</fullName>
    </submittedName>
</protein>
<organism evidence="1 2">
    <name type="scientific">Rhizophagus clarus</name>
    <dbReference type="NCBI Taxonomy" id="94130"/>
    <lineage>
        <taxon>Eukaryota</taxon>
        <taxon>Fungi</taxon>
        <taxon>Fungi incertae sedis</taxon>
        <taxon>Mucoromycota</taxon>
        <taxon>Glomeromycotina</taxon>
        <taxon>Glomeromycetes</taxon>
        <taxon>Glomerales</taxon>
        <taxon>Glomeraceae</taxon>
        <taxon>Rhizophagus</taxon>
    </lineage>
</organism>
<reference evidence="1" key="1">
    <citation type="submission" date="2019-10" db="EMBL/GenBank/DDBJ databases">
        <title>Conservation and host-specific expression of non-tandemly repeated heterogenous ribosome RNA gene in arbuscular mycorrhizal fungi.</title>
        <authorList>
            <person name="Maeda T."/>
            <person name="Kobayashi Y."/>
            <person name="Nakagawa T."/>
            <person name="Ezawa T."/>
            <person name="Yamaguchi K."/>
            <person name="Bino T."/>
            <person name="Nishimoto Y."/>
            <person name="Shigenobu S."/>
            <person name="Kawaguchi M."/>
        </authorList>
    </citation>
    <scope>NUCLEOTIDE SEQUENCE</scope>
    <source>
        <strain evidence="1">HR1</strain>
    </source>
</reference>
<sequence>MDIVILTYTLLEENAYRIATLLEQNAYVPNPREQECIRENKKKWEEERYKSIVVGVFRTIIQCTCS</sequence>
<evidence type="ECO:0000313" key="1">
    <source>
        <dbReference type="EMBL" id="GET02841.1"/>
    </source>
</evidence>
<comment type="caution">
    <text evidence="1">The sequence shown here is derived from an EMBL/GenBank/DDBJ whole genome shotgun (WGS) entry which is preliminary data.</text>
</comment>
<name>A0A8H3ME70_9GLOM</name>
<accession>A0A8H3ME70</accession>
<dbReference type="EMBL" id="BLAL01000315">
    <property type="protein sequence ID" value="GET02841.1"/>
    <property type="molecule type" value="Genomic_DNA"/>
</dbReference>
<dbReference type="AlphaFoldDB" id="A0A8H3ME70"/>
<evidence type="ECO:0000313" key="2">
    <source>
        <dbReference type="Proteomes" id="UP000615446"/>
    </source>
</evidence>
<proteinExistence type="predicted"/>
<dbReference type="Proteomes" id="UP000615446">
    <property type="component" value="Unassembled WGS sequence"/>
</dbReference>